<dbReference type="InterPro" id="IPR035914">
    <property type="entry name" value="Sperma_CUB_dom_sf"/>
</dbReference>
<dbReference type="PROSITE" id="PS00022">
    <property type="entry name" value="EGF_1"/>
    <property type="match status" value="1"/>
</dbReference>
<dbReference type="Proteomes" id="UP000038045">
    <property type="component" value="Unplaced"/>
</dbReference>
<dbReference type="Gene3D" id="3.40.390.10">
    <property type="entry name" value="Collagenase (Catalytic Domain)"/>
    <property type="match status" value="1"/>
</dbReference>
<evidence type="ECO:0000256" key="3">
    <source>
        <dbReference type="ARBA" id="ARBA00022723"/>
    </source>
</evidence>
<dbReference type="InterPro" id="IPR000742">
    <property type="entry name" value="EGF"/>
</dbReference>
<dbReference type="InterPro" id="IPR024079">
    <property type="entry name" value="MetalloPept_cat_dom_sf"/>
</dbReference>
<dbReference type="SUPFAM" id="SSF55486">
    <property type="entry name" value="Metalloproteases ('zincins'), catalytic domain"/>
    <property type="match status" value="1"/>
</dbReference>
<dbReference type="PROSITE" id="PS50026">
    <property type="entry name" value="EGF_3"/>
    <property type="match status" value="1"/>
</dbReference>
<dbReference type="GO" id="GO:0006508">
    <property type="term" value="P:proteolysis"/>
    <property type="evidence" value="ECO:0007669"/>
    <property type="project" value="UniProtKB-KW"/>
</dbReference>
<name>A0A0N4ZJE0_PARTI</name>
<dbReference type="GO" id="GO:0004222">
    <property type="term" value="F:metalloendopeptidase activity"/>
    <property type="evidence" value="ECO:0007669"/>
    <property type="project" value="UniProtKB-UniRule"/>
</dbReference>
<evidence type="ECO:0000259" key="10">
    <source>
        <dbReference type="PROSITE" id="PS01180"/>
    </source>
</evidence>
<keyword evidence="2 9" id="KW-0645">Protease</keyword>
<dbReference type="SMART" id="SM00235">
    <property type="entry name" value="ZnMc"/>
    <property type="match status" value="1"/>
</dbReference>
<keyword evidence="6 9" id="KW-0482">Metalloprotease</keyword>
<feature type="disulfide bond" evidence="8">
    <location>
        <begin position="233"/>
        <end position="243"/>
    </location>
</feature>
<keyword evidence="4 9" id="KW-0378">Hydrolase</keyword>
<keyword evidence="1 8" id="KW-0245">EGF-like domain</keyword>
<accession>A0A0N4ZJE0</accession>
<evidence type="ECO:0000259" key="11">
    <source>
        <dbReference type="PROSITE" id="PS50026"/>
    </source>
</evidence>
<dbReference type="SUPFAM" id="SSF49854">
    <property type="entry name" value="Spermadhesin, CUB domain"/>
    <property type="match status" value="1"/>
</dbReference>
<dbReference type="AlphaFoldDB" id="A0A0N4ZJE0"/>
<dbReference type="Pfam" id="PF00431">
    <property type="entry name" value="CUB"/>
    <property type="match status" value="1"/>
</dbReference>
<keyword evidence="5 9" id="KW-0862">Zinc</keyword>
<dbReference type="InterPro" id="IPR000859">
    <property type="entry name" value="CUB_dom"/>
</dbReference>
<evidence type="ECO:0000256" key="6">
    <source>
        <dbReference type="ARBA" id="ARBA00023049"/>
    </source>
</evidence>
<proteinExistence type="predicted"/>
<evidence type="ECO:0000256" key="4">
    <source>
        <dbReference type="ARBA" id="ARBA00022801"/>
    </source>
</evidence>
<dbReference type="PANTHER" id="PTHR10127:SF780">
    <property type="entry name" value="METALLOENDOPEPTIDASE"/>
    <property type="match status" value="1"/>
</dbReference>
<evidence type="ECO:0000256" key="1">
    <source>
        <dbReference type="ARBA" id="ARBA00022536"/>
    </source>
</evidence>
<feature type="domain" description="CUB" evidence="10">
    <location>
        <begin position="262"/>
        <end position="383"/>
    </location>
</feature>
<dbReference type="PANTHER" id="PTHR10127">
    <property type="entry name" value="DISCOIDIN, CUB, EGF, LAMININ , AND ZINC METALLOPROTEASE DOMAIN CONTAINING"/>
    <property type="match status" value="1"/>
</dbReference>
<evidence type="ECO:0000313" key="14">
    <source>
        <dbReference type="WBParaSite" id="PTRK_0000807200.1"/>
    </source>
</evidence>
<evidence type="ECO:0000256" key="9">
    <source>
        <dbReference type="RuleBase" id="RU361183"/>
    </source>
</evidence>
<feature type="disulfide bond" evidence="8">
    <location>
        <begin position="253"/>
        <end position="262"/>
    </location>
</feature>
<dbReference type="InterPro" id="IPR006026">
    <property type="entry name" value="Peptidase_Metallo"/>
</dbReference>
<dbReference type="PROSITE" id="PS01186">
    <property type="entry name" value="EGF_2"/>
    <property type="match status" value="1"/>
</dbReference>
<reference evidence="14" key="1">
    <citation type="submission" date="2017-02" db="UniProtKB">
        <authorList>
            <consortium name="WormBaseParasite"/>
        </authorList>
    </citation>
    <scope>IDENTIFICATION</scope>
</reference>
<keyword evidence="7 8" id="KW-1015">Disulfide bond</keyword>
<dbReference type="Pfam" id="PF01400">
    <property type="entry name" value="Astacin"/>
    <property type="match status" value="1"/>
</dbReference>
<feature type="domain" description="Peptidase M12A" evidence="12">
    <location>
        <begin position="15"/>
        <end position="225"/>
    </location>
</feature>
<evidence type="ECO:0000256" key="8">
    <source>
        <dbReference type="PROSITE-ProRule" id="PRU00076"/>
    </source>
</evidence>
<evidence type="ECO:0000259" key="12">
    <source>
        <dbReference type="PROSITE" id="PS51864"/>
    </source>
</evidence>
<comment type="cofactor">
    <cofactor evidence="9">
        <name>Zn(2+)</name>
        <dbReference type="ChEBI" id="CHEBI:29105"/>
    </cofactor>
    <text evidence="9">Binds 1 zinc ion per subunit.</text>
</comment>
<evidence type="ECO:0000313" key="13">
    <source>
        <dbReference type="Proteomes" id="UP000038045"/>
    </source>
</evidence>
<dbReference type="EC" id="3.4.24.-" evidence="9"/>
<dbReference type="Gene3D" id="2.60.120.290">
    <property type="entry name" value="Spermadhesin, CUB domain"/>
    <property type="match status" value="1"/>
</dbReference>
<dbReference type="InterPro" id="IPR001506">
    <property type="entry name" value="Peptidase_M12A"/>
</dbReference>
<keyword evidence="13" id="KW-1185">Reference proteome</keyword>
<dbReference type="PROSITE" id="PS51864">
    <property type="entry name" value="ASTACIN"/>
    <property type="match status" value="1"/>
</dbReference>
<sequence>IYFAEPLQSNDCPTNGLYKDAKEFYRRYPSNWTMPNIYYYVDNGLSNDAINKAMREISEKTCLRFHLIDNRSLDTPMEGLRFINANNCATILGKISSTTLHNISLGVNCANNVPRIQTLIVTAFGLINQHVRPDRDNYISVNTTGFDNFRKSLVCNLTSKFDKKQVNSYGIEYDYNSLMHWKTDIIRNNGTSTLYAKISQYNQMMGQQNGLSFSDYKLLNTHFCSYLIRQGYCNFNCSNSGYCLYGTPDKCMCPNGFNGARCEKLVKNSDGCSNSTQNITLPGEKLYFSENGIKNCTYLISVREGQRIQVNIKNVNTTGLKEKGKCAPEMGFEIKHRNDFSPAGLCLCGNHSSITFISDGNKIMILYRGNRTDDGFSLNLTTVENSDENTIKIKKENE</sequence>
<keyword evidence="3 9" id="KW-0479">Metal-binding</keyword>
<feature type="domain" description="EGF-like" evidence="11">
    <location>
        <begin position="229"/>
        <end position="263"/>
    </location>
</feature>
<evidence type="ECO:0000256" key="2">
    <source>
        <dbReference type="ARBA" id="ARBA00022670"/>
    </source>
</evidence>
<evidence type="ECO:0000256" key="5">
    <source>
        <dbReference type="ARBA" id="ARBA00022833"/>
    </source>
</evidence>
<evidence type="ECO:0000256" key="7">
    <source>
        <dbReference type="ARBA" id="ARBA00023157"/>
    </source>
</evidence>
<dbReference type="PRINTS" id="PR00480">
    <property type="entry name" value="ASTACIN"/>
</dbReference>
<comment type="caution">
    <text evidence="8">Lacks conserved residue(s) required for the propagation of feature annotation.</text>
</comment>
<dbReference type="GO" id="GO:0008270">
    <property type="term" value="F:zinc ion binding"/>
    <property type="evidence" value="ECO:0007669"/>
    <property type="project" value="InterPro"/>
</dbReference>
<organism evidence="13 14">
    <name type="scientific">Parastrongyloides trichosuri</name>
    <name type="common">Possum-specific nematode worm</name>
    <dbReference type="NCBI Taxonomy" id="131310"/>
    <lineage>
        <taxon>Eukaryota</taxon>
        <taxon>Metazoa</taxon>
        <taxon>Ecdysozoa</taxon>
        <taxon>Nematoda</taxon>
        <taxon>Chromadorea</taxon>
        <taxon>Rhabditida</taxon>
        <taxon>Tylenchina</taxon>
        <taxon>Panagrolaimomorpha</taxon>
        <taxon>Strongyloidoidea</taxon>
        <taxon>Strongyloididae</taxon>
        <taxon>Parastrongyloides</taxon>
    </lineage>
</organism>
<dbReference type="WBParaSite" id="PTRK_0000807200.1">
    <property type="protein sequence ID" value="PTRK_0000807200.1"/>
    <property type="gene ID" value="PTRK_0000807200"/>
</dbReference>
<dbReference type="PROSITE" id="PS01180">
    <property type="entry name" value="CUB"/>
    <property type="match status" value="1"/>
</dbReference>
<protein>
    <recommendedName>
        <fullName evidence="9">Metalloendopeptidase</fullName>
        <ecNumber evidence="9">3.4.24.-</ecNumber>
    </recommendedName>
</protein>